<dbReference type="EMBL" id="ML121543">
    <property type="protein sequence ID" value="RPB24179.1"/>
    <property type="molecule type" value="Genomic_DNA"/>
</dbReference>
<name>A0A3N4LRL7_9PEZI</name>
<protein>
    <submittedName>
        <fullName evidence="2">Uncharacterized protein</fullName>
    </submittedName>
</protein>
<evidence type="ECO:0000313" key="2">
    <source>
        <dbReference type="EMBL" id="RPB24179.1"/>
    </source>
</evidence>
<sequence length="135" mass="16002">MASGTRSSPPTFVSAPTRNEMINLVDFFELKDVRTAIERYWPYDEEYFDRQNDQERETHERERLSKVIERLSKEIERLECLNEKMLKTMHDMATKSEHAKAEIDEIVEALRTGPCQWSEHDKARRQAIVLQQFLG</sequence>
<reference evidence="2 3" key="1">
    <citation type="journal article" date="2018" name="Nat. Ecol. Evol.">
        <title>Pezizomycetes genomes reveal the molecular basis of ectomycorrhizal truffle lifestyle.</title>
        <authorList>
            <person name="Murat C."/>
            <person name="Payen T."/>
            <person name="Noel B."/>
            <person name="Kuo A."/>
            <person name="Morin E."/>
            <person name="Chen J."/>
            <person name="Kohler A."/>
            <person name="Krizsan K."/>
            <person name="Balestrini R."/>
            <person name="Da Silva C."/>
            <person name="Montanini B."/>
            <person name="Hainaut M."/>
            <person name="Levati E."/>
            <person name="Barry K.W."/>
            <person name="Belfiori B."/>
            <person name="Cichocki N."/>
            <person name="Clum A."/>
            <person name="Dockter R.B."/>
            <person name="Fauchery L."/>
            <person name="Guy J."/>
            <person name="Iotti M."/>
            <person name="Le Tacon F."/>
            <person name="Lindquist E.A."/>
            <person name="Lipzen A."/>
            <person name="Malagnac F."/>
            <person name="Mello A."/>
            <person name="Molinier V."/>
            <person name="Miyauchi S."/>
            <person name="Poulain J."/>
            <person name="Riccioni C."/>
            <person name="Rubini A."/>
            <person name="Sitrit Y."/>
            <person name="Splivallo R."/>
            <person name="Traeger S."/>
            <person name="Wang M."/>
            <person name="Zifcakova L."/>
            <person name="Wipf D."/>
            <person name="Zambonelli A."/>
            <person name="Paolocci F."/>
            <person name="Nowrousian M."/>
            <person name="Ottonello S."/>
            <person name="Baldrian P."/>
            <person name="Spatafora J.W."/>
            <person name="Henrissat B."/>
            <person name="Nagy L.G."/>
            <person name="Aury J.M."/>
            <person name="Wincker P."/>
            <person name="Grigoriev I.V."/>
            <person name="Bonfante P."/>
            <person name="Martin F.M."/>
        </authorList>
    </citation>
    <scope>NUCLEOTIDE SEQUENCE [LARGE SCALE GENOMIC DNA]</scope>
    <source>
        <strain evidence="2 3">ATCC MYA-4762</strain>
    </source>
</reference>
<organism evidence="2 3">
    <name type="scientific">Terfezia boudieri ATCC MYA-4762</name>
    <dbReference type="NCBI Taxonomy" id="1051890"/>
    <lineage>
        <taxon>Eukaryota</taxon>
        <taxon>Fungi</taxon>
        <taxon>Dikarya</taxon>
        <taxon>Ascomycota</taxon>
        <taxon>Pezizomycotina</taxon>
        <taxon>Pezizomycetes</taxon>
        <taxon>Pezizales</taxon>
        <taxon>Pezizaceae</taxon>
        <taxon>Terfezia</taxon>
    </lineage>
</organism>
<dbReference type="OrthoDB" id="5302563at2759"/>
<evidence type="ECO:0000256" key="1">
    <source>
        <dbReference type="SAM" id="Coils"/>
    </source>
</evidence>
<dbReference type="InParanoid" id="A0A3N4LRL7"/>
<accession>A0A3N4LRL7</accession>
<gene>
    <name evidence="2" type="ORF">L211DRAFT_838086</name>
</gene>
<evidence type="ECO:0000313" key="3">
    <source>
        <dbReference type="Proteomes" id="UP000267821"/>
    </source>
</evidence>
<keyword evidence="1" id="KW-0175">Coiled coil</keyword>
<dbReference type="AlphaFoldDB" id="A0A3N4LRL7"/>
<feature type="coiled-coil region" evidence="1">
    <location>
        <begin position="54"/>
        <end position="88"/>
    </location>
</feature>
<keyword evidence="3" id="KW-1185">Reference proteome</keyword>
<proteinExistence type="predicted"/>
<dbReference type="Proteomes" id="UP000267821">
    <property type="component" value="Unassembled WGS sequence"/>
</dbReference>